<dbReference type="GO" id="GO:0005975">
    <property type="term" value="P:carbohydrate metabolic process"/>
    <property type="evidence" value="ECO:0007669"/>
    <property type="project" value="InterPro"/>
</dbReference>
<dbReference type="SUPFAM" id="SSF51445">
    <property type="entry name" value="(Trans)glycosidases"/>
    <property type="match status" value="1"/>
</dbReference>
<dbReference type="PANTHER" id="PTHR10353:SF323">
    <property type="entry name" value="LINAMARASE"/>
    <property type="match status" value="1"/>
</dbReference>
<keyword evidence="2 5" id="KW-0378">Hydrolase</keyword>
<evidence type="ECO:0000256" key="4">
    <source>
        <dbReference type="RuleBase" id="RU003690"/>
    </source>
</evidence>
<dbReference type="PRINTS" id="PR00131">
    <property type="entry name" value="GLHYDRLASE1"/>
</dbReference>
<evidence type="ECO:0000313" key="7">
    <source>
        <dbReference type="Proteomes" id="UP000249390"/>
    </source>
</evidence>
<dbReference type="PANTHER" id="PTHR10353">
    <property type="entry name" value="GLYCOSYL HYDROLASE"/>
    <property type="match status" value="1"/>
</dbReference>
<gene>
    <name evidence="6" type="ORF">DM860_003078</name>
</gene>
<evidence type="ECO:0000256" key="5">
    <source>
        <dbReference type="RuleBase" id="RU004468"/>
    </source>
</evidence>
<evidence type="ECO:0000256" key="2">
    <source>
        <dbReference type="ARBA" id="ARBA00022801"/>
    </source>
</evidence>
<dbReference type="InterPro" id="IPR017853">
    <property type="entry name" value="GH"/>
</dbReference>
<keyword evidence="7" id="KW-1185">Reference proteome</keyword>
<sequence>MKITKDTKSFAESSSNNVIPAAGAAADDPYPFSPVAIDRLHFPANFFFGTATAAYQVEGAHNRSGKGPSIWDTFSHEHPGGRVSEGVNEEGIAFYNSVINDAIANGLEPFVTIFHWDVPQALEDKYGGFLSQRIVFLDPIVYGHYPKTMRTLVPKRLPEFTWDQKQMLKNSYDFVGINSYTSTYVSANFTPDPNPNHIRVSTDKRVTLSDYKNGKPIGEQASPSWLYVYPEGILDVLKYTKDTYKNPIIYITENGIGDPVDLSLQDAAKDTWRINYHGRHLLYIRQAICDHKVRVEGYFVWTYIDNLEWSSGYTIRMGLYNVDRSTKELTRSPKWSAKIFHDFLNRNGHSRGGGGHGEGGGDGIVPDVCRRLIPIRPKTVTHDEL</sequence>
<dbReference type="InterPro" id="IPR018120">
    <property type="entry name" value="Glyco_hydro_1_AS"/>
</dbReference>
<reference evidence="6 7" key="1">
    <citation type="submission" date="2018-06" db="EMBL/GenBank/DDBJ databases">
        <title>The Genome of Cuscuta australis (Dodder) Provides Insight into the Evolution of Plant Parasitism.</title>
        <authorList>
            <person name="Liu H."/>
        </authorList>
    </citation>
    <scope>NUCLEOTIDE SEQUENCE [LARGE SCALE GENOMIC DNA]</scope>
    <source>
        <strain evidence="7">cv. Yunnan</strain>
        <tissue evidence="6">Vines</tissue>
    </source>
</reference>
<evidence type="ECO:0000256" key="3">
    <source>
        <dbReference type="PROSITE-ProRule" id="PRU10055"/>
    </source>
</evidence>
<feature type="active site" description="Nucleophile" evidence="3">
    <location>
        <position position="253"/>
    </location>
</feature>
<evidence type="ECO:0008006" key="8">
    <source>
        <dbReference type="Google" id="ProtNLM"/>
    </source>
</evidence>
<dbReference type="PROSITE" id="PS00572">
    <property type="entry name" value="GLYCOSYL_HYDROL_F1_1"/>
    <property type="match status" value="1"/>
</dbReference>
<evidence type="ECO:0000313" key="6">
    <source>
        <dbReference type="EMBL" id="RAL39545.1"/>
    </source>
</evidence>
<dbReference type="GO" id="GO:0008422">
    <property type="term" value="F:beta-glucosidase activity"/>
    <property type="evidence" value="ECO:0007669"/>
    <property type="project" value="TreeGrafter"/>
</dbReference>
<dbReference type="InterPro" id="IPR001360">
    <property type="entry name" value="Glyco_hydro_1"/>
</dbReference>
<proteinExistence type="inferred from homology"/>
<dbReference type="Proteomes" id="UP000249390">
    <property type="component" value="Unassembled WGS sequence"/>
</dbReference>
<name>A0A328D1B2_9ASTE</name>
<keyword evidence="5" id="KW-0326">Glycosidase</keyword>
<dbReference type="Pfam" id="PF00232">
    <property type="entry name" value="Glyco_hydro_1"/>
    <property type="match status" value="2"/>
</dbReference>
<comment type="similarity">
    <text evidence="1 4">Belongs to the glycosyl hydrolase 1 family.</text>
</comment>
<dbReference type="EMBL" id="NQVE01000200">
    <property type="protein sequence ID" value="RAL39545.1"/>
    <property type="molecule type" value="Genomic_DNA"/>
</dbReference>
<comment type="caution">
    <text evidence="6">The sequence shown here is derived from an EMBL/GenBank/DDBJ whole genome shotgun (WGS) entry which is preliminary data.</text>
</comment>
<evidence type="ECO:0000256" key="1">
    <source>
        <dbReference type="ARBA" id="ARBA00010838"/>
    </source>
</evidence>
<organism evidence="6 7">
    <name type="scientific">Cuscuta australis</name>
    <dbReference type="NCBI Taxonomy" id="267555"/>
    <lineage>
        <taxon>Eukaryota</taxon>
        <taxon>Viridiplantae</taxon>
        <taxon>Streptophyta</taxon>
        <taxon>Embryophyta</taxon>
        <taxon>Tracheophyta</taxon>
        <taxon>Spermatophyta</taxon>
        <taxon>Magnoliopsida</taxon>
        <taxon>eudicotyledons</taxon>
        <taxon>Gunneridae</taxon>
        <taxon>Pentapetalae</taxon>
        <taxon>asterids</taxon>
        <taxon>lamiids</taxon>
        <taxon>Solanales</taxon>
        <taxon>Convolvulaceae</taxon>
        <taxon>Cuscuteae</taxon>
        <taxon>Cuscuta</taxon>
        <taxon>Cuscuta subgen. Grammica</taxon>
        <taxon>Cuscuta sect. Cleistogrammica</taxon>
    </lineage>
</organism>
<dbReference type="AlphaFoldDB" id="A0A328D1B2"/>
<protein>
    <recommendedName>
        <fullName evidence="8">Beta-glucosidase</fullName>
    </recommendedName>
</protein>
<dbReference type="PROSITE" id="PS00653">
    <property type="entry name" value="GLYCOSYL_HYDROL_F1_2"/>
    <property type="match status" value="1"/>
</dbReference>
<accession>A0A328D1B2</accession>
<dbReference type="Gene3D" id="3.20.20.80">
    <property type="entry name" value="Glycosidases"/>
    <property type="match status" value="2"/>
</dbReference>
<dbReference type="InterPro" id="IPR033132">
    <property type="entry name" value="GH_1_N_CS"/>
</dbReference>